<sequence length="206" mass="23168">MTMRIPLYAKTFSLMFLSMFAGIFAFAQNKTVNAQKARQWVQRQGWHPGYALKVYNDVDAATFYQQYHANKAAWDKAFAFLADPGTASLAPGKYPIAGDTVYASITENPSKTLDQASWESHRKYIDLQYVIKGKEQISVVPLDKATVTHPYDAAHDAANYTASGKDYMAAPGTFYLFFPKDVHRPNVKVDGYDVVKKLVIKISYTE</sequence>
<evidence type="ECO:0000256" key="1">
    <source>
        <dbReference type="SAM" id="SignalP"/>
    </source>
</evidence>
<organism evidence="2 3">
    <name type="scientific">Chitinophaga parva</name>
    <dbReference type="NCBI Taxonomy" id="2169414"/>
    <lineage>
        <taxon>Bacteria</taxon>
        <taxon>Pseudomonadati</taxon>
        <taxon>Bacteroidota</taxon>
        <taxon>Chitinophagia</taxon>
        <taxon>Chitinophagales</taxon>
        <taxon>Chitinophagaceae</taxon>
        <taxon>Chitinophaga</taxon>
    </lineage>
</organism>
<proteinExistence type="predicted"/>
<dbReference type="EMBL" id="QCYK01000002">
    <property type="protein sequence ID" value="PUZ26092.1"/>
    <property type="molecule type" value="Genomic_DNA"/>
</dbReference>
<protein>
    <submittedName>
        <fullName evidence="2">YhcH/YjgK/YiaL family protein</fullName>
    </submittedName>
</protein>
<dbReference type="SUPFAM" id="SSF51197">
    <property type="entry name" value="Clavaminate synthase-like"/>
    <property type="match status" value="1"/>
</dbReference>
<gene>
    <name evidence="2" type="ORF">DCC81_17785</name>
</gene>
<evidence type="ECO:0000313" key="2">
    <source>
        <dbReference type="EMBL" id="PUZ26092.1"/>
    </source>
</evidence>
<dbReference type="GO" id="GO:0005829">
    <property type="term" value="C:cytosol"/>
    <property type="evidence" value="ECO:0007669"/>
    <property type="project" value="TreeGrafter"/>
</dbReference>
<accession>A0A2T7BIL1</accession>
<dbReference type="Pfam" id="PF04074">
    <property type="entry name" value="DUF386"/>
    <property type="match status" value="1"/>
</dbReference>
<dbReference type="PANTHER" id="PTHR34986">
    <property type="entry name" value="EVOLVED BETA-GALACTOSIDASE SUBUNIT BETA"/>
    <property type="match status" value="1"/>
</dbReference>
<dbReference type="PANTHER" id="PTHR34986:SF1">
    <property type="entry name" value="PROTEIN YIAL"/>
    <property type="match status" value="1"/>
</dbReference>
<keyword evidence="1" id="KW-0732">Signal</keyword>
<name>A0A2T7BIL1_9BACT</name>
<dbReference type="OrthoDB" id="9792756at2"/>
<comment type="caution">
    <text evidence="2">The sequence shown here is derived from an EMBL/GenBank/DDBJ whole genome shotgun (WGS) entry which is preliminary data.</text>
</comment>
<dbReference type="InterPro" id="IPR037012">
    <property type="entry name" value="NanQ/TabA/YiaL_sf"/>
</dbReference>
<dbReference type="Proteomes" id="UP000244450">
    <property type="component" value="Unassembled WGS sequence"/>
</dbReference>
<evidence type="ECO:0000313" key="3">
    <source>
        <dbReference type="Proteomes" id="UP000244450"/>
    </source>
</evidence>
<dbReference type="Gene3D" id="2.60.120.370">
    <property type="entry name" value="YhcH/YjgK/YiaL"/>
    <property type="match status" value="1"/>
</dbReference>
<dbReference type="InterPro" id="IPR004375">
    <property type="entry name" value="NanQ/TabA/YiaL"/>
</dbReference>
<keyword evidence="3" id="KW-1185">Reference proteome</keyword>
<dbReference type="NCBIfam" id="TIGR00022">
    <property type="entry name" value="YhcH/YjgK/YiaL family protein"/>
    <property type="match status" value="1"/>
</dbReference>
<feature type="signal peptide" evidence="1">
    <location>
        <begin position="1"/>
        <end position="27"/>
    </location>
</feature>
<dbReference type="AlphaFoldDB" id="A0A2T7BIL1"/>
<reference evidence="2 3" key="1">
    <citation type="submission" date="2018-04" db="EMBL/GenBank/DDBJ databases">
        <title>Chitinophaga fuyangensis sp. nov., isolated from soil in a chemical factory.</title>
        <authorList>
            <person name="Chen K."/>
        </authorList>
    </citation>
    <scope>NUCLEOTIDE SEQUENCE [LARGE SCALE GENOMIC DNA]</scope>
    <source>
        <strain evidence="2 3">LY-1</strain>
    </source>
</reference>
<feature type="chain" id="PRO_5015781740" evidence="1">
    <location>
        <begin position="28"/>
        <end position="206"/>
    </location>
</feature>